<protein>
    <submittedName>
        <fullName evidence="2">Uncharacterized protein</fullName>
    </submittedName>
</protein>
<keyword evidence="1" id="KW-0812">Transmembrane</keyword>
<organism evidence="2 3">
    <name type="scientific">Solanum verrucosum</name>
    <dbReference type="NCBI Taxonomy" id="315347"/>
    <lineage>
        <taxon>Eukaryota</taxon>
        <taxon>Viridiplantae</taxon>
        <taxon>Streptophyta</taxon>
        <taxon>Embryophyta</taxon>
        <taxon>Tracheophyta</taxon>
        <taxon>Spermatophyta</taxon>
        <taxon>Magnoliopsida</taxon>
        <taxon>eudicotyledons</taxon>
        <taxon>Gunneridae</taxon>
        <taxon>Pentapetalae</taxon>
        <taxon>asterids</taxon>
        <taxon>lamiids</taxon>
        <taxon>Solanales</taxon>
        <taxon>Solanaceae</taxon>
        <taxon>Solanoideae</taxon>
        <taxon>Solaneae</taxon>
        <taxon>Solanum</taxon>
    </lineage>
</organism>
<evidence type="ECO:0000313" key="2">
    <source>
        <dbReference type="EMBL" id="WMV29750.1"/>
    </source>
</evidence>
<dbReference type="EMBL" id="CP133616">
    <property type="protein sequence ID" value="WMV29750.1"/>
    <property type="molecule type" value="Genomic_DNA"/>
</dbReference>
<keyword evidence="1" id="KW-0472">Membrane</keyword>
<gene>
    <name evidence="2" type="ORF">MTR67_023135</name>
</gene>
<evidence type="ECO:0000256" key="1">
    <source>
        <dbReference type="SAM" id="Phobius"/>
    </source>
</evidence>
<name>A0AAF0QVW4_SOLVR</name>
<dbReference type="AlphaFoldDB" id="A0AAF0QVW4"/>
<proteinExistence type="predicted"/>
<reference evidence="2" key="1">
    <citation type="submission" date="2023-08" db="EMBL/GenBank/DDBJ databases">
        <title>A de novo genome assembly of Solanum verrucosum Schlechtendal, a Mexican diploid species geographically isolated from the other diploid A-genome species in potato relatives.</title>
        <authorList>
            <person name="Hosaka K."/>
        </authorList>
    </citation>
    <scope>NUCLEOTIDE SEQUENCE</scope>
    <source>
        <tissue evidence="2">Young leaves</tissue>
    </source>
</reference>
<feature type="transmembrane region" description="Helical" evidence="1">
    <location>
        <begin position="53"/>
        <end position="79"/>
    </location>
</feature>
<keyword evidence="1" id="KW-1133">Transmembrane helix</keyword>
<dbReference type="Proteomes" id="UP001234989">
    <property type="component" value="Chromosome 5"/>
</dbReference>
<keyword evidence="3" id="KW-1185">Reference proteome</keyword>
<evidence type="ECO:0000313" key="3">
    <source>
        <dbReference type="Proteomes" id="UP001234989"/>
    </source>
</evidence>
<accession>A0AAF0QVW4</accession>
<sequence>MLNQESWEERQIRGERVSENHFQQKRINISYAKGFGTKELHAPGEMLHKNTRFYLLFVNFVSLVVIVVVWVLLLLNALVTNYCSSLH</sequence>